<dbReference type="KEGG" id="yli:2910076"/>
<dbReference type="SUPFAM" id="SSF81383">
    <property type="entry name" value="F-box domain"/>
    <property type="match status" value="1"/>
</dbReference>
<gene>
    <name evidence="1" type="ORF">YALI1_C24927g</name>
</gene>
<reference evidence="1 2" key="1">
    <citation type="journal article" date="2016" name="PLoS ONE">
        <title>Sequence Assembly of Yarrowia lipolytica Strain W29/CLIB89 Shows Transposable Element Diversity.</title>
        <authorList>
            <person name="Magnan C."/>
            <person name="Yu J."/>
            <person name="Chang I."/>
            <person name="Jahn E."/>
            <person name="Kanomata Y."/>
            <person name="Wu J."/>
            <person name="Zeller M."/>
            <person name="Oakes M."/>
            <person name="Baldi P."/>
            <person name="Sandmeyer S."/>
        </authorList>
    </citation>
    <scope>NUCLEOTIDE SEQUENCE [LARGE SCALE GENOMIC DNA]</scope>
    <source>
        <strain evidence="2">CLIB89(W29)</strain>
    </source>
</reference>
<name>A0A1H6Q1J5_YARLL</name>
<proteinExistence type="predicted"/>
<dbReference type="AlphaFoldDB" id="A0A1H6Q1J5"/>
<dbReference type="EMBL" id="CP017555">
    <property type="protein sequence ID" value="AOW03019.1"/>
    <property type="molecule type" value="Genomic_DNA"/>
</dbReference>
<sequence>MIPPELTPVLCRYLDTPSLVALYQTCRSWRQVLSERDFKQVLQHDRPWIQLQNSTKCCWKKCALEAVGAERRSRDPTSSLESFKRSFLHYSFPVRQDVALPDDFYVLCKQPLLGTQITFCDSGFVHVGTGGQGVFVSLSQSQSEQGPTGISVLGNRVASPYGISMEVGPDLEMAIHSSTPEVLATAVVIMDEPFDGREVDGMYLYVKYSDSPSEEPDAVIFSEFPSGYDSEPTVYTVGGCVFVQTEVDGQIHTQVVRHGELELLDVSGSKNVGLVCYDASYWVVDSCCWSNNKSSCSPVCQDPLYPQFAVFYDNYGFRSHVVDLKNRLTMNLRHETKGETVAIPGISNGQLEVYTFSKAYLEGRMERNEYVDFTRTLNNTPATCEKKL</sequence>
<dbReference type="InterPro" id="IPR036047">
    <property type="entry name" value="F-box-like_dom_sf"/>
</dbReference>
<dbReference type="Proteomes" id="UP000182444">
    <property type="component" value="Chromosome 1C"/>
</dbReference>
<dbReference type="VEuPathDB" id="FungiDB:YALI1_C24927g"/>
<accession>A0A1H6Q1J5</accession>
<dbReference type="GeneID" id="2910076"/>
<dbReference type="InterPro" id="IPR001810">
    <property type="entry name" value="F-box_dom"/>
</dbReference>
<evidence type="ECO:0000313" key="1">
    <source>
        <dbReference type="EMBL" id="AOW03019.1"/>
    </source>
</evidence>
<protein>
    <submittedName>
        <fullName evidence="1">Uncharacterized protein</fullName>
    </submittedName>
</protein>
<organism evidence="1 2">
    <name type="scientific">Yarrowia lipolytica</name>
    <name type="common">Candida lipolytica</name>
    <dbReference type="NCBI Taxonomy" id="4952"/>
    <lineage>
        <taxon>Eukaryota</taxon>
        <taxon>Fungi</taxon>
        <taxon>Dikarya</taxon>
        <taxon>Ascomycota</taxon>
        <taxon>Saccharomycotina</taxon>
        <taxon>Dipodascomycetes</taxon>
        <taxon>Dipodascales</taxon>
        <taxon>Dipodascales incertae sedis</taxon>
        <taxon>Yarrowia</taxon>
    </lineage>
</organism>
<dbReference type="RefSeq" id="XP_501948.1">
    <property type="nucleotide sequence ID" value="XM_501948.1"/>
</dbReference>
<dbReference type="OrthoDB" id="4085879at2759"/>
<dbReference type="VEuPathDB" id="FungiDB:YALI0_C17589g"/>
<dbReference type="PROSITE" id="PS50181">
    <property type="entry name" value="FBOX"/>
    <property type="match status" value="1"/>
</dbReference>
<evidence type="ECO:0000313" key="2">
    <source>
        <dbReference type="Proteomes" id="UP000182444"/>
    </source>
</evidence>